<evidence type="ECO:0000256" key="1">
    <source>
        <dbReference type="ARBA" id="ARBA00004733"/>
    </source>
</evidence>
<feature type="non-terminal residue" evidence="9">
    <location>
        <position position="1"/>
    </location>
</feature>
<evidence type="ECO:0000256" key="2">
    <source>
        <dbReference type="ARBA" id="ARBA00011270"/>
    </source>
</evidence>
<evidence type="ECO:0000313" key="9">
    <source>
        <dbReference type="EMBL" id="EQD28093.1"/>
    </source>
</evidence>
<evidence type="ECO:0000256" key="5">
    <source>
        <dbReference type="ARBA" id="ARBA00022822"/>
    </source>
</evidence>
<comment type="catalytic activity">
    <reaction evidence="8">
        <text>(1S,2R)-1-C-(indol-3-yl)glycerol 3-phosphate + L-serine = D-glyceraldehyde 3-phosphate + L-tryptophan + H2O</text>
        <dbReference type="Rhea" id="RHEA:10532"/>
        <dbReference type="ChEBI" id="CHEBI:15377"/>
        <dbReference type="ChEBI" id="CHEBI:33384"/>
        <dbReference type="ChEBI" id="CHEBI:57912"/>
        <dbReference type="ChEBI" id="CHEBI:58866"/>
        <dbReference type="ChEBI" id="CHEBI:59776"/>
        <dbReference type="EC" id="4.2.1.20"/>
    </reaction>
</comment>
<evidence type="ECO:0000256" key="3">
    <source>
        <dbReference type="ARBA" id="ARBA00012043"/>
    </source>
</evidence>
<comment type="pathway">
    <text evidence="1">Amino-acid biosynthesis; L-tryptophan biosynthesis; L-tryptophan from chorismate: step 5/5.</text>
</comment>
<comment type="subunit">
    <text evidence="2">Tetramer of two alpha and two beta chains.</text>
</comment>
<dbReference type="PANTHER" id="PTHR43406:SF1">
    <property type="entry name" value="TRYPTOPHAN SYNTHASE ALPHA CHAIN, CHLOROPLASTIC"/>
    <property type="match status" value="1"/>
</dbReference>
<dbReference type="InterPro" id="IPR011060">
    <property type="entry name" value="RibuloseP-bd_barrel"/>
</dbReference>
<sequence length="148" mass="15316">FCRVAVASGVDGVLVPDLPLEEAEELVAAAKSADLGIITMVAPTTPDQRLARAAALSTGFLYCVSRTGVTGGGPEDQEEGRQLLLRARRLTDIPVALGFGVRRPEQIQSLAGLADAVVVGSVLLEAATDAVDPARAVGLALERLRATN</sequence>
<dbReference type="AlphaFoldDB" id="T0Y4U4"/>
<dbReference type="GO" id="GO:0005829">
    <property type="term" value="C:cytosol"/>
    <property type="evidence" value="ECO:0007669"/>
    <property type="project" value="TreeGrafter"/>
</dbReference>
<organism evidence="9">
    <name type="scientific">mine drainage metagenome</name>
    <dbReference type="NCBI Taxonomy" id="410659"/>
    <lineage>
        <taxon>unclassified sequences</taxon>
        <taxon>metagenomes</taxon>
        <taxon>ecological metagenomes</taxon>
    </lineage>
</organism>
<keyword evidence="4" id="KW-0028">Amino-acid biosynthesis</keyword>
<name>T0Y4U4_9ZZZZ</name>
<dbReference type="NCBIfam" id="TIGR00262">
    <property type="entry name" value="trpA"/>
    <property type="match status" value="1"/>
</dbReference>
<keyword evidence="5" id="KW-0822">Tryptophan biosynthesis</keyword>
<keyword evidence="7" id="KW-0456">Lyase</keyword>
<dbReference type="InterPro" id="IPR013785">
    <property type="entry name" value="Aldolase_TIM"/>
</dbReference>
<evidence type="ECO:0000256" key="8">
    <source>
        <dbReference type="ARBA" id="ARBA00049047"/>
    </source>
</evidence>
<protein>
    <recommendedName>
        <fullName evidence="3">tryptophan synthase</fullName>
        <ecNumber evidence="3">4.2.1.20</ecNumber>
    </recommendedName>
</protein>
<reference evidence="9" key="2">
    <citation type="journal article" date="2014" name="ISME J.">
        <title>Microbial stratification in low pH oxic and suboxic macroscopic growths along an acid mine drainage.</title>
        <authorList>
            <person name="Mendez-Garcia C."/>
            <person name="Mesa V."/>
            <person name="Sprenger R.R."/>
            <person name="Richter M."/>
            <person name="Diez M.S."/>
            <person name="Solano J."/>
            <person name="Bargiela R."/>
            <person name="Golyshina O.V."/>
            <person name="Manteca A."/>
            <person name="Ramos J.L."/>
            <person name="Gallego J.R."/>
            <person name="Llorente I."/>
            <person name="Martins Dos Santos V.A."/>
            <person name="Jensen O.N."/>
            <person name="Pelaez A.I."/>
            <person name="Sanchez J."/>
            <person name="Ferrer M."/>
        </authorList>
    </citation>
    <scope>NUCLEOTIDE SEQUENCE</scope>
</reference>
<dbReference type="Gene3D" id="3.20.20.70">
    <property type="entry name" value="Aldolase class I"/>
    <property type="match status" value="1"/>
</dbReference>
<dbReference type="PANTHER" id="PTHR43406">
    <property type="entry name" value="TRYPTOPHAN SYNTHASE, ALPHA CHAIN"/>
    <property type="match status" value="1"/>
</dbReference>
<dbReference type="Pfam" id="PF00290">
    <property type="entry name" value="Trp_syntA"/>
    <property type="match status" value="1"/>
</dbReference>
<evidence type="ECO:0000256" key="7">
    <source>
        <dbReference type="ARBA" id="ARBA00023239"/>
    </source>
</evidence>
<dbReference type="EC" id="4.2.1.20" evidence="3"/>
<evidence type="ECO:0000256" key="4">
    <source>
        <dbReference type="ARBA" id="ARBA00022605"/>
    </source>
</evidence>
<dbReference type="CDD" id="cd04724">
    <property type="entry name" value="Tryptophan_synthase_alpha"/>
    <property type="match status" value="1"/>
</dbReference>
<dbReference type="SUPFAM" id="SSF51366">
    <property type="entry name" value="Ribulose-phoshate binding barrel"/>
    <property type="match status" value="1"/>
</dbReference>
<dbReference type="GO" id="GO:0004834">
    <property type="term" value="F:tryptophan synthase activity"/>
    <property type="evidence" value="ECO:0007669"/>
    <property type="project" value="UniProtKB-EC"/>
</dbReference>
<dbReference type="EMBL" id="AUZX01015770">
    <property type="protein sequence ID" value="EQD28093.1"/>
    <property type="molecule type" value="Genomic_DNA"/>
</dbReference>
<evidence type="ECO:0000256" key="6">
    <source>
        <dbReference type="ARBA" id="ARBA00023141"/>
    </source>
</evidence>
<accession>T0Y4U4</accession>
<comment type="caution">
    <text evidence="9">The sequence shown here is derived from an EMBL/GenBank/DDBJ whole genome shotgun (WGS) entry which is preliminary data.</text>
</comment>
<proteinExistence type="predicted"/>
<dbReference type="InterPro" id="IPR002028">
    <property type="entry name" value="Trp_synthase_suA"/>
</dbReference>
<gene>
    <name evidence="9" type="ORF">B1A_21333</name>
</gene>
<dbReference type="UniPathway" id="UPA00035">
    <property type="reaction ID" value="UER00044"/>
</dbReference>
<reference evidence="9" key="1">
    <citation type="submission" date="2013-08" db="EMBL/GenBank/DDBJ databases">
        <authorList>
            <person name="Mendez C."/>
            <person name="Richter M."/>
            <person name="Ferrer M."/>
            <person name="Sanchez J."/>
        </authorList>
    </citation>
    <scope>NUCLEOTIDE SEQUENCE</scope>
</reference>
<keyword evidence="6" id="KW-0057">Aromatic amino acid biosynthesis</keyword>